<comment type="catalytic activity">
    <reaction evidence="31">
        <text>(5S,12S)-dihydroxy-(6E,10E,12E,14Z)-eicosatetraenoate + NADP(+) = 12-oxo-(5S)-hydroxy-(6E,8E,10E,14Z)-eicosatetraenoate + NADPH + H(+)</text>
        <dbReference type="Rhea" id="RHEA:51212"/>
        <dbReference type="ChEBI" id="CHEBI:15378"/>
        <dbReference type="ChEBI" id="CHEBI:57783"/>
        <dbReference type="ChEBI" id="CHEBI:58349"/>
        <dbReference type="ChEBI" id="CHEBI:133974"/>
        <dbReference type="ChEBI" id="CHEBI:133975"/>
    </reaction>
    <physiologicalReaction direction="left-to-right" evidence="31">
        <dbReference type="Rhea" id="RHEA:51213"/>
    </physiologicalReaction>
</comment>
<comment type="catalytic activity">
    <reaction evidence="20">
        <text>octanal + NADP(+) = (2E)-octenal + NADPH + H(+)</text>
        <dbReference type="Rhea" id="RHEA:50780"/>
        <dbReference type="ChEBI" id="CHEBI:15378"/>
        <dbReference type="ChEBI" id="CHEBI:17935"/>
        <dbReference type="ChEBI" id="CHEBI:57783"/>
        <dbReference type="ChEBI" id="CHEBI:58349"/>
        <dbReference type="ChEBI" id="CHEBI:61748"/>
    </reaction>
    <physiologicalReaction direction="right-to-left" evidence="20">
        <dbReference type="Rhea" id="RHEA:50782"/>
    </physiologicalReaction>
</comment>
<keyword evidence="37" id="KW-1185">Reference proteome</keyword>
<comment type="catalytic activity">
    <reaction evidence="30">
        <text>6-trans-leukotriene B4 + NADP(+) = 12-oxo-(5S)-hydroxy-(6E,8E,10E,14Z)-eicosatetraenoate + NADPH + H(+)</text>
        <dbReference type="Rhea" id="RHEA:51204"/>
        <dbReference type="ChEBI" id="CHEBI:15378"/>
        <dbReference type="ChEBI" id="CHEBI:57783"/>
        <dbReference type="ChEBI" id="CHEBI:58349"/>
        <dbReference type="ChEBI" id="CHEBI:90723"/>
        <dbReference type="ChEBI" id="CHEBI:133974"/>
    </reaction>
    <physiologicalReaction direction="left-to-right" evidence="30">
        <dbReference type="Rhea" id="RHEA:51205"/>
    </physiologicalReaction>
</comment>
<evidence type="ECO:0000256" key="19">
    <source>
        <dbReference type="ARBA" id="ARBA00033119"/>
    </source>
</evidence>
<dbReference type="Pfam" id="PF16884">
    <property type="entry name" value="ADH_N_2"/>
    <property type="match status" value="1"/>
</dbReference>
<evidence type="ECO:0000313" key="36">
    <source>
        <dbReference type="EMBL" id="CAG5132619.1"/>
    </source>
</evidence>
<comment type="catalytic activity">
    <reaction evidence="23">
        <text>leukotriene B4 + NADP(+) = 12-oxo-leukotriene B4 + NADPH + H(+)</text>
        <dbReference type="Rhea" id="RHEA:50608"/>
        <dbReference type="ChEBI" id="CHEBI:15378"/>
        <dbReference type="ChEBI" id="CHEBI:57461"/>
        <dbReference type="ChEBI" id="CHEBI:57783"/>
        <dbReference type="ChEBI" id="CHEBI:58349"/>
        <dbReference type="ChEBI" id="CHEBI:133309"/>
    </reaction>
    <physiologicalReaction direction="left-to-right" evidence="23">
        <dbReference type="Rhea" id="RHEA:50609"/>
    </physiologicalReaction>
</comment>
<dbReference type="CDD" id="cd08294">
    <property type="entry name" value="leukotriene_B4_DH_like"/>
    <property type="match status" value="1"/>
</dbReference>
<dbReference type="GO" id="GO:0006693">
    <property type="term" value="P:prostaglandin metabolic process"/>
    <property type="evidence" value="ECO:0007669"/>
    <property type="project" value="UniProtKB-KW"/>
</dbReference>
<comment type="catalytic activity">
    <reaction evidence="21">
        <text>decanal + NADP(+) = (2E)-decenal + NADPH + H(+)</text>
        <dbReference type="Rhea" id="RHEA:50612"/>
        <dbReference type="ChEBI" id="CHEBI:15378"/>
        <dbReference type="ChEBI" id="CHEBI:31457"/>
        <dbReference type="ChEBI" id="CHEBI:57783"/>
        <dbReference type="ChEBI" id="CHEBI:58349"/>
        <dbReference type="ChEBI" id="CHEBI:133455"/>
    </reaction>
    <physiologicalReaction direction="right-to-left" evidence="21">
        <dbReference type="Rhea" id="RHEA:50614"/>
    </physiologicalReaction>
</comment>
<evidence type="ECO:0000256" key="17">
    <source>
        <dbReference type="ARBA" id="ARBA00032255"/>
    </source>
</evidence>
<evidence type="ECO:0000256" key="26">
    <source>
        <dbReference type="ARBA" id="ARBA00048066"/>
    </source>
</evidence>
<evidence type="ECO:0000256" key="21">
    <source>
        <dbReference type="ARBA" id="ARBA00047617"/>
    </source>
</evidence>
<accession>A0A8S3ZSX9</accession>
<evidence type="ECO:0000256" key="6">
    <source>
        <dbReference type="ARBA" id="ARBA00020651"/>
    </source>
</evidence>
<evidence type="ECO:0000256" key="20">
    <source>
        <dbReference type="ARBA" id="ARBA00047461"/>
    </source>
</evidence>
<keyword evidence="10" id="KW-0276">Fatty acid metabolism</keyword>
<evidence type="ECO:0000256" key="8">
    <source>
        <dbReference type="ARBA" id="ARBA00022501"/>
    </source>
</evidence>
<evidence type="ECO:0000256" key="13">
    <source>
        <dbReference type="ARBA" id="ARBA00023002"/>
    </source>
</evidence>
<keyword evidence="8" id="KW-0644">Prostaglandin metabolism</keyword>
<comment type="catalytic activity">
    <reaction evidence="29">
        <text>20-hydroxy-leukotriene B4 + NADP(+) = 12-oxo-20-hydroxy-leukotriene B4 + NADPH + H(+)</text>
        <dbReference type="Rhea" id="RHEA:51208"/>
        <dbReference type="ChEBI" id="CHEBI:15378"/>
        <dbReference type="ChEBI" id="CHEBI:57460"/>
        <dbReference type="ChEBI" id="CHEBI:57783"/>
        <dbReference type="ChEBI" id="CHEBI:58349"/>
        <dbReference type="ChEBI" id="CHEBI:133346"/>
    </reaction>
    <physiologicalReaction direction="left-to-right" evidence="29">
        <dbReference type="Rhea" id="RHEA:51209"/>
    </physiologicalReaction>
</comment>
<evidence type="ECO:0000256" key="12">
    <source>
        <dbReference type="ARBA" id="ARBA00022990"/>
    </source>
</evidence>
<evidence type="ECO:0000256" key="29">
    <source>
        <dbReference type="ARBA" id="ARBA00048591"/>
    </source>
</evidence>
<dbReference type="InterPro" id="IPR020843">
    <property type="entry name" value="ER"/>
</dbReference>
<keyword evidence="14" id="KW-0443">Lipid metabolism</keyword>
<evidence type="ECO:0000256" key="28">
    <source>
        <dbReference type="ARBA" id="ARBA00048387"/>
    </source>
</evidence>
<dbReference type="Gene3D" id="3.40.50.720">
    <property type="entry name" value="NAD(P)-binding Rossmann-like Domain"/>
    <property type="match status" value="1"/>
</dbReference>
<dbReference type="InterPro" id="IPR045010">
    <property type="entry name" value="MDR_fam"/>
</dbReference>
<comment type="catalytic activity">
    <reaction evidence="34">
        <text>hexanal + NADP(+) = (E)-hex-2-enal + NADPH + H(+)</text>
        <dbReference type="Rhea" id="RHEA:50776"/>
        <dbReference type="ChEBI" id="CHEBI:15378"/>
        <dbReference type="ChEBI" id="CHEBI:28913"/>
        <dbReference type="ChEBI" id="CHEBI:57783"/>
        <dbReference type="ChEBI" id="CHEBI:58349"/>
        <dbReference type="ChEBI" id="CHEBI:88528"/>
    </reaction>
    <physiologicalReaction direction="right-to-left" evidence="34">
        <dbReference type="Rhea" id="RHEA:50778"/>
    </physiologicalReaction>
</comment>
<reference evidence="36" key="1">
    <citation type="submission" date="2021-04" db="EMBL/GenBank/DDBJ databases">
        <authorList>
            <consortium name="Molecular Ecology Group"/>
        </authorList>
    </citation>
    <scope>NUCLEOTIDE SEQUENCE</scope>
</reference>
<proteinExistence type="inferred from homology"/>
<keyword evidence="9" id="KW-0597">Phosphoprotein</keyword>
<dbReference type="InterPro" id="IPR014190">
    <property type="entry name" value="PTGR1"/>
</dbReference>
<evidence type="ECO:0000313" key="37">
    <source>
        <dbReference type="Proteomes" id="UP000678393"/>
    </source>
</evidence>
<evidence type="ECO:0000256" key="10">
    <source>
        <dbReference type="ARBA" id="ARBA00022832"/>
    </source>
</evidence>
<evidence type="ECO:0000256" key="30">
    <source>
        <dbReference type="ARBA" id="ARBA00048953"/>
    </source>
</evidence>
<evidence type="ECO:0000256" key="25">
    <source>
        <dbReference type="ARBA" id="ARBA00047903"/>
    </source>
</evidence>
<dbReference type="SUPFAM" id="SSF50129">
    <property type="entry name" value="GroES-like"/>
    <property type="match status" value="1"/>
</dbReference>
<dbReference type="InterPro" id="IPR036291">
    <property type="entry name" value="NAD(P)-bd_dom_sf"/>
</dbReference>
<dbReference type="Proteomes" id="UP000678393">
    <property type="component" value="Unassembled WGS sequence"/>
</dbReference>
<dbReference type="GO" id="GO:0005737">
    <property type="term" value="C:cytoplasm"/>
    <property type="evidence" value="ECO:0007669"/>
    <property type="project" value="UniProtKB-SubCell"/>
</dbReference>
<dbReference type="AlphaFoldDB" id="A0A8S3ZSX9"/>
<evidence type="ECO:0000256" key="2">
    <source>
        <dbReference type="ARBA" id="ARBA00010460"/>
    </source>
</evidence>
<dbReference type="EC" id="1.3.1.48" evidence="4"/>
<evidence type="ECO:0000256" key="7">
    <source>
        <dbReference type="ARBA" id="ARBA00022490"/>
    </source>
</evidence>
<sequence>MVKARKWILKEDFKGEPTLENFKLVEEDLPELQDGEIFIEALFLTVDPYIRVFSNKVGQPPVGQQVARVTQSKHANYPVGKLVLAMVGWRDKTVIAADAENPYYVPPFSPPKAISDLPDLGDFSPSLYLGVLGMPGMTAYFGFLEKCHPKPGDVVLVNAAAGAVGSVVGQIAKIKGCTVIGSTSSKEKCDWLKELGFDHVFNYKEISVEEALQKYAPNGVDCYFDNVGREYTRTVLPLMNRHGRVCACGQISEYNATKIPPDVLTRRDIINTIMLKELVVSGVMVYTFSDRFNEARTEMAQWIREGKLKFAETIREGFLKLPETFIEIFKSTAKGKLLVKA</sequence>
<keyword evidence="15" id="KW-0379">Hydroxylation</keyword>
<dbReference type="FunFam" id="3.40.50.720:FF:000121">
    <property type="entry name" value="Prostaglandin reductase 2"/>
    <property type="match status" value="1"/>
</dbReference>
<comment type="caution">
    <text evidence="36">The sequence shown here is derived from an EMBL/GenBank/DDBJ whole genome shotgun (WGS) entry which is preliminary data.</text>
</comment>
<dbReference type="OrthoDB" id="809632at2759"/>
<evidence type="ECO:0000256" key="34">
    <source>
        <dbReference type="ARBA" id="ARBA00049368"/>
    </source>
</evidence>
<dbReference type="GO" id="GO:0047522">
    <property type="term" value="F:15-oxoprostaglandin 13-reductase [NAD(P)+] activity"/>
    <property type="evidence" value="ECO:0007669"/>
    <property type="project" value="UniProtKB-EC"/>
</dbReference>
<evidence type="ECO:0000256" key="3">
    <source>
        <dbReference type="ARBA" id="ARBA00011852"/>
    </source>
</evidence>
<dbReference type="InterPro" id="IPR011032">
    <property type="entry name" value="GroES-like_sf"/>
</dbReference>
<dbReference type="Gene3D" id="3.90.180.10">
    <property type="entry name" value="Medium-chain alcohol dehydrogenases, catalytic domain"/>
    <property type="match status" value="1"/>
</dbReference>
<evidence type="ECO:0000256" key="18">
    <source>
        <dbReference type="ARBA" id="ARBA00032297"/>
    </source>
</evidence>
<protein>
    <recommendedName>
        <fullName evidence="6">Prostaglandin reductase 1</fullName>
        <ecNumber evidence="4">1.3.1.48</ecNumber>
        <ecNumber evidence="5">1.3.1.74</ecNumber>
    </recommendedName>
    <alternativeName>
        <fullName evidence="19">15-oxoprostaglandin 13-reductase</fullName>
    </alternativeName>
    <alternativeName>
        <fullName evidence="17">Dithiolethione-inducible gene 1 protein</fullName>
    </alternativeName>
    <alternativeName>
        <fullName evidence="16">Leukotriene B4 12-hydroxydehydrogenase</fullName>
    </alternativeName>
    <alternativeName>
        <fullName evidence="18">NAD(P)H-dependent alkenal/one oxidoreductase</fullName>
    </alternativeName>
</protein>
<comment type="catalytic activity">
    <reaction evidence="26">
        <text>nonan-2-one + NADP(+) = (3E)-nonen-2-one + NADPH + H(+)</text>
        <dbReference type="Rhea" id="RHEA:50616"/>
        <dbReference type="ChEBI" id="CHEBI:15378"/>
        <dbReference type="ChEBI" id="CHEBI:57783"/>
        <dbReference type="ChEBI" id="CHEBI:58349"/>
        <dbReference type="ChEBI" id="CHEBI:77927"/>
        <dbReference type="ChEBI" id="CHEBI:133457"/>
    </reaction>
    <physiologicalReaction direction="right-to-left" evidence="26">
        <dbReference type="Rhea" id="RHEA:50618"/>
    </physiologicalReaction>
</comment>
<dbReference type="PANTHER" id="PTHR43205:SF7">
    <property type="entry name" value="PROSTAGLANDIN REDUCTASE 1"/>
    <property type="match status" value="1"/>
</dbReference>
<evidence type="ECO:0000256" key="11">
    <source>
        <dbReference type="ARBA" id="ARBA00022857"/>
    </source>
</evidence>
<dbReference type="SUPFAM" id="SSF51735">
    <property type="entry name" value="NAD(P)-binding Rossmann-fold domains"/>
    <property type="match status" value="1"/>
</dbReference>
<evidence type="ECO:0000256" key="31">
    <source>
        <dbReference type="ARBA" id="ARBA00049068"/>
    </source>
</evidence>
<gene>
    <name evidence="36" type="ORF">CUNI_LOCUS18177</name>
</gene>
<evidence type="ECO:0000256" key="16">
    <source>
        <dbReference type="ARBA" id="ARBA00031851"/>
    </source>
</evidence>
<evidence type="ECO:0000256" key="33">
    <source>
        <dbReference type="ARBA" id="ARBA00049179"/>
    </source>
</evidence>
<comment type="catalytic activity">
    <reaction evidence="33">
        <text>an n-alkanal + NADP(+) = an alk-2-enal + NADPH + H(+)</text>
        <dbReference type="Rhea" id="RHEA:13737"/>
        <dbReference type="ChEBI" id="CHEBI:12834"/>
        <dbReference type="ChEBI" id="CHEBI:13757"/>
        <dbReference type="ChEBI" id="CHEBI:15378"/>
        <dbReference type="ChEBI" id="CHEBI:57783"/>
        <dbReference type="ChEBI" id="CHEBI:58349"/>
        <dbReference type="EC" id="1.3.1.74"/>
    </reaction>
    <physiologicalReaction direction="right-to-left" evidence="33">
        <dbReference type="Rhea" id="RHEA:13739"/>
    </physiologicalReaction>
</comment>
<comment type="similarity">
    <text evidence="2">Belongs to the NADP-dependent oxidoreductase L4BD family.</text>
</comment>
<dbReference type="SMART" id="SM00829">
    <property type="entry name" value="PKS_ER"/>
    <property type="match status" value="1"/>
</dbReference>
<keyword evidence="13" id="KW-0560">Oxidoreductase</keyword>
<dbReference type="PANTHER" id="PTHR43205">
    <property type="entry name" value="PROSTAGLANDIN REDUCTASE"/>
    <property type="match status" value="1"/>
</dbReference>
<evidence type="ECO:0000256" key="1">
    <source>
        <dbReference type="ARBA" id="ARBA00004496"/>
    </source>
</evidence>
<evidence type="ECO:0000256" key="15">
    <source>
        <dbReference type="ARBA" id="ARBA00023278"/>
    </source>
</evidence>
<evidence type="ECO:0000256" key="24">
    <source>
        <dbReference type="ARBA" id="ARBA00047878"/>
    </source>
</evidence>
<dbReference type="InterPro" id="IPR041694">
    <property type="entry name" value="ADH_N_2"/>
</dbReference>
<comment type="catalytic activity">
    <reaction evidence="27">
        <text>13,14-dihydro-15-oxo-PGF2alpha + NADP(+) = 15-oxoprostaglandin F2alpha + NADPH + H(+)</text>
        <dbReference type="Rhea" id="RHEA:50588"/>
        <dbReference type="ChEBI" id="CHEBI:15378"/>
        <dbReference type="ChEBI" id="CHEBI:57783"/>
        <dbReference type="ChEBI" id="CHEBI:58349"/>
        <dbReference type="ChEBI" id="CHEBI:133374"/>
        <dbReference type="ChEBI" id="CHEBI:133409"/>
    </reaction>
    <physiologicalReaction direction="right-to-left" evidence="27">
        <dbReference type="Rhea" id="RHEA:50590"/>
    </physiologicalReaction>
</comment>
<evidence type="ECO:0000259" key="35">
    <source>
        <dbReference type="SMART" id="SM00829"/>
    </source>
</evidence>
<evidence type="ECO:0000256" key="4">
    <source>
        <dbReference type="ARBA" id="ARBA00011981"/>
    </source>
</evidence>
<comment type="subcellular location">
    <subcellularLocation>
        <location evidence="1">Cytoplasm</location>
    </subcellularLocation>
</comment>
<evidence type="ECO:0000256" key="23">
    <source>
        <dbReference type="ARBA" id="ARBA00047871"/>
    </source>
</evidence>
<evidence type="ECO:0000256" key="22">
    <source>
        <dbReference type="ARBA" id="ARBA00047742"/>
    </source>
</evidence>
<evidence type="ECO:0000256" key="27">
    <source>
        <dbReference type="ARBA" id="ARBA00048290"/>
    </source>
</evidence>
<dbReference type="EMBL" id="CAJHNH020005534">
    <property type="protein sequence ID" value="CAG5132619.1"/>
    <property type="molecule type" value="Genomic_DNA"/>
</dbReference>
<dbReference type="Pfam" id="PF00107">
    <property type="entry name" value="ADH_zinc_N"/>
    <property type="match status" value="1"/>
</dbReference>
<comment type="catalytic activity">
    <reaction evidence="24">
        <text>13,14-dihydro-15-oxo-prostaglandin F1alpha + NADP(+) = 15-oxoprostaglandin F1alpha + NADPH + H(+)</text>
        <dbReference type="Rhea" id="RHEA:50592"/>
        <dbReference type="ChEBI" id="CHEBI:15378"/>
        <dbReference type="ChEBI" id="CHEBI:57783"/>
        <dbReference type="ChEBI" id="CHEBI:58349"/>
        <dbReference type="ChEBI" id="CHEBI:79072"/>
        <dbReference type="ChEBI" id="CHEBI:133411"/>
    </reaction>
    <physiologicalReaction direction="right-to-left" evidence="24">
        <dbReference type="Rhea" id="RHEA:50594"/>
    </physiologicalReaction>
</comment>
<keyword evidence="7" id="KW-0963">Cytoplasm</keyword>
<dbReference type="GO" id="GO:0032440">
    <property type="term" value="F:2-alkenal reductase [NAD(P)H] activity"/>
    <property type="evidence" value="ECO:0007669"/>
    <property type="project" value="UniProtKB-EC"/>
</dbReference>
<evidence type="ECO:0000256" key="9">
    <source>
        <dbReference type="ARBA" id="ARBA00022553"/>
    </source>
</evidence>
<organism evidence="36 37">
    <name type="scientific">Candidula unifasciata</name>
    <dbReference type="NCBI Taxonomy" id="100452"/>
    <lineage>
        <taxon>Eukaryota</taxon>
        <taxon>Metazoa</taxon>
        <taxon>Spiralia</taxon>
        <taxon>Lophotrochozoa</taxon>
        <taxon>Mollusca</taxon>
        <taxon>Gastropoda</taxon>
        <taxon>Heterobranchia</taxon>
        <taxon>Euthyneura</taxon>
        <taxon>Panpulmonata</taxon>
        <taxon>Eupulmonata</taxon>
        <taxon>Stylommatophora</taxon>
        <taxon>Helicina</taxon>
        <taxon>Helicoidea</taxon>
        <taxon>Geomitridae</taxon>
        <taxon>Candidula</taxon>
    </lineage>
</organism>
<comment type="catalytic activity">
    <reaction evidence="25">
        <text>dodecanal + NADP(+) = (2E)-dodecenal + NADPH + H(+)</text>
        <dbReference type="Rhea" id="RHEA:50784"/>
        <dbReference type="ChEBI" id="CHEBI:15378"/>
        <dbReference type="ChEBI" id="CHEBI:27836"/>
        <dbReference type="ChEBI" id="CHEBI:57783"/>
        <dbReference type="ChEBI" id="CHEBI:58349"/>
        <dbReference type="ChEBI" id="CHEBI:133741"/>
    </reaction>
    <physiologicalReaction direction="right-to-left" evidence="25">
        <dbReference type="Rhea" id="RHEA:50786"/>
    </physiologicalReaction>
</comment>
<dbReference type="EC" id="1.3.1.74" evidence="5"/>
<evidence type="ECO:0000256" key="14">
    <source>
        <dbReference type="ARBA" id="ARBA00023098"/>
    </source>
</evidence>
<feature type="domain" description="Enoyl reductase (ER)" evidence="35">
    <location>
        <begin position="17"/>
        <end position="339"/>
    </location>
</feature>
<comment type="subunit">
    <text evidence="3">Monomer or homodimer.</text>
</comment>
<dbReference type="InterPro" id="IPR013149">
    <property type="entry name" value="ADH-like_C"/>
</dbReference>
<keyword evidence="12" id="KW-0007">Acetylation</keyword>
<comment type="catalytic activity">
    <reaction evidence="32">
        <text>13,14-dihydro-15-oxo-prostaglandin E1 + NADP(+) = 15-oxoprostaglandin E1 + NADPH + H(+)</text>
        <dbReference type="Rhea" id="RHEA:50584"/>
        <dbReference type="ChEBI" id="CHEBI:15378"/>
        <dbReference type="ChEBI" id="CHEBI:57401"/>
        <dbReference type="ChEBI" id="CHEBI:57783"/>
        <dbReference type="ChEBI" id="CHEBI:58349"/>
        <dbReference type="ChEBI" id="CHEBI:133408"/>
    </reaction>
    <physiologicalReaction direction="right-to-left" evidence="32">
        <dbReference type="Rhea" id="RHEA:50586"/>
    </physiologicalReaction>
</comment>
<evidence type="ECO:0000256" key="5">
    <source>
        <dbReference type="ARBA" id="ARBA00012410"/>
    </source>
</evidence>
<evidence type="ECO:0000256" key="32">
    <source>
        <dbReference type="ARBA" id="ARBA00049070"/>
    </source>
</evidence>
<comment type="catalytic activity">
    <reaction evidence="28">
        <text>4-hydroxynonanal + NADP(+) = (E)-4-hydroxynon-2-enal + NADPH + H(+)</text>
        <dbReference type="Rhea" id="RHEA:64736"/>
        <dbReference type="ChEBI" id="CHEBI:15378"/>
        <dbReference type="ChEBI" id="CHEBI:57783"/>
        <dbReference type="ChEBI" id="CHEBI:58349"/>
        <dbReference type="ChEBI" id="CHEBI:58968"/>
        <dbReference type="ChEBI" id="CHEBI:156112"/>
    </reaction>
    <physiologicalReaction direction="right-to-left" evidence="28">
        <dbReference type="Rhea" id="RHEA:64738"/>
    </physiologicalReaction>
</comment>
<comment type="catalytic activity">
    <reaction evidence="22">
        <text>pentan-2-one + NADP(+) = (E)-pent-3-en-2-one + NADPH + H(+)</text>
        <dbReference type="Rhea" id="RHEA:50788"/>
        <dbReference type="ChEBI" id="CHEBI:15378"/>
        <dbReference type="ChEBI" id="CHEBI:16472"/>
        <dbReference type="ChEBI" id="CHEBI:57783"/>
        <dbReference type="ChEBI" id="CHEBI:58349"/>
        <dbReference type="ChEBI" id="CHEBI:145276"/>
    </reaction>
    <physiologicalReaction direction="right-to-left" evidence="22">
        <dbReference type="Rhea" id="RHEA:50790"/>
    </physiologicalReaction>
</comment>
<name>A0A8S3ZSX9_9EUPU</name>
<keyword evidence="11" id="KW-0521">NADP</keyword>